<accession>A0A0D6LQA2</accession>
<keyword evidence="1" id="KW-0645">Protease</keyword>
<keyword evidence="1" id="KW-0479">Metal-binding</keyword>
<feature type="domain" description="Peptidase M12A" evidence="2">
    <location>
        <begin position="27"/>
        <end position="65"/>
    </location>
</feature>
<gene>
    <name evidence="3" type="ORF">ANCCEY_06846</name>
</gene>
<dbReference type="EMBL" id="KE124958">
    <property type="protein sequence ID" value="EPB74059.1"/>
    <property type="molecule type" value="Genomic_DNA"/>
</dbReference>
<organism evidence="3 4">
    <name type="scientific">Ancylostoma ceylanicum</name>
    <dbReference type="NCBI Taxonomy" id="53326"/>
    <lineage>
        <taxon>Eukaryota</taxon>
        <taxon>Metazoa</taxon>
        <taxon>Ecdysozoa</taxon>
        <taxon>Nematoda</taxon>
        <taxon>Chromadorea</taxon>
        <taxon>Rhabditida</taxon>
        <taxon>Rhabditina</taxon>
        <taxon>Rhabditomorpha</taxon>
        <taxon>Strongyloidea</taxon>
        <taxon>Ancylostomatidae</taxon>
        <taxon>Ancylostomatinae</taxon>
        <taxon>Ancylostoma</taxon>
    </lineage>
</organism>
<dbReference type="Pfam" id="PF01400">
    <property type="entry name" value="Astacin"/>
    <property type="match status" value="1"/>
</dbReference>
<dbReference type="MEROPS" id="M12.310"/>
<evidence type="ECO:0000313" key="4">
    <source>
        <dbReference type="Proteomes" id="UP000054495"/>
    </source>
</evidence>
<dbReference type="Proteomes" id="UP000054495">
    <property type="component" value="Unassembled WGS sequence"/>
</dbReference>
<dbReference type="EC" id="3.4.24.-" evidence="1"/>
<dbReference type="GO" id="GO:0004222">
    <property type="term" value="F:metalloendopeptidase activity"/>
    <property type="evidence" value="ECO:0007669"/>
    <property type="project" value="UniProtKB-UniRule"/>
</dbReference>
<dbReference type="PRINTS" id="PR00480">
    <property type="entry name" value="ASTACIN"/>
</dbReference>
<proteinExistence type="predicted"/>
<evidence type="ECO:0000313" key="3">
    <source>
        <dbReference type="EMBL" id="EPB74059.1"/>
    </source>
</evidence>
<reference evidence="3 4" key="1">
    <citation type="submission" date="2013-05" db="EMBL/GenBank/DDBJ databases">
        <title>Draft genome of the parasitic nematode Anyclostoma ceylanicum.</title>
        <authorList>
            <person name="Mitreva M."/>
        </authorList>
    </citation>
    <scope>NUCLEOTIDE SEQUENCE [LARGE SCALE GENOMIC DNA]</scope>
</reference>
<dbReference type="Gene3D" id="3.40.390.10">
    <property type="entry name" value="Collagenase (Catalytic Domain)"/>
    <property type="match status" value="1"/>
</dbReference>
<evidence type="ECO:0000259" key="2">
    <source>
        <dbReference type="Pfam" id="PF01400"/>
    </source>
</evidence>
<sequence length="113" mass="12606">MRTFDVFSIRLPSYGWIKPALTSLKTTQVGTAAHELGHALGFFHPMSRHDRDKFLTINLKTVRPMLCLKTIILQQCAQNSVRLSAKMEDSHILATAPNVFVRAVLAEICAIKG</sequence>
<dbReference type="InterPro" id="IPR001506">
    <property type="entry name" value="Peptidase_M12A"/>
</dbReference>
<name>A0A0D6LQA2_9BILA</name>
<protein>
    <recommendedName>
        <fullName evidence="1">Metalloendopeptidase</fullName>
        <ecNumber evidence="1">3.4.24.-</ecNumber>
    </recommendedName>
</protein>
<keyword evidence="1" id="KW-0482">Metalloprotease</keyword>
<keyword evidence="4" id="KW-1185">Reference proteome</keyword>
<dbReference type="InterPro" id="IPR024079">
    <property type="entry name" value="MetalloPept_cat_dom_sf"/>
</dbReference>
<dbReference type="GO" id="GO:0046872">
    <property type="term" value="F:metal ion binding"/>
    <property type="evidence" value="ECO:0007669"/>
    <property type="project" value="UniProtKB-KW"/>
</dbReference>
<dbReference type="AlphaFoldDB" id="A0A0D6LQA2"/>
<evidence type="ECO:0000256" key="1">
    <source>
        <dbReference type="RuleBase" id="RU361183"/>
    </source>
</evidence>
<keyword evidence="1" id="KW-0378">Hydrolase</keyword>
<dbReference type="SUPFAM" id="SSF55486">
    <property type="entry name" value="Metalloproteases ('zincins'), catalytic domain"/>
    <property type="match status" value="1"/>
</dbReference>
<comment type="cofactor">
    <cofactor evidence="1">
        <name>Zn(2+)</name>
        <dbReference type="ChEBI" id="CHEBI:29105"/>
    </cofactor>
    <text evidence="1">Binds 1 zinc ion per subunit.</text>
</comment>
<keyword evidence="1" id="KW-0862">Zinc</keyword>
<dbReference type="GO" id="GO:0006508">
    <property type="term" value="P:proteolysis"/>
    <property type="evidence" value="ECO:0007669"/>
    <property type="project" value="UniProtKB-KW"/>
</dbReference>